<protein>
    <recommendedName>
        <fullName evidence="3">EexN family lipoprotein</fullName>
    </recommendedName>
</protein>
<dbReference type="RefSeq" id="WP_004861265.1">
    <property type="nucleotide sequence ID" value="NZ_JH725054.1"/>
</dbReference>
<evidence type="ECO:0000313" key="2">
    <source>
        <dbReference type="Proteomes" id="UP000002648"/>
    </source>
</evidence>
<dbReference type="Proteomes" id="UP000002648">
    <property type="component" value="Unassembled WGS sequence"/>
</dbReference>
<evidence type="ECO:0008006" key="3">
    <source>
        <dbReference type="Google" id="ProtNLM"/>
    </source>
</evidence>
<dbReference type="AlphaFoldDB" id="A0A9P2RZ25"/>
<name>A0A9P2RZ25_BARTA</name>
<dbReference type="EMBL" id="AIMD01000053">
    <property type="protein sequence ID" value="EJF92396.1"/>
    <property type="molecule type" value="Genomic_DNA"/>
</dbReference>
<sequence length="80" mass="8968">MNKVIITALLLCTGLVVVGCEKTYSVAEFRKDRELVEEWVQKCGKMKPSLRSSSKNCQNLVAAVAEFILESLDEGFLKEE</sequence>
<comment type="caution">
    <text evidence="1">The sequence shown here is derived from an EMBL/GenBank/DDBJ whole genome shotgun (WGS) entry which is preliminary data.</text>
</comment>
<dbReference type="InterPro" id="IPR047937">
    <property type="entry name" value="Eex_IncN-like"/>
</dbReference>
<reference evidence="1 2" key="1">
    <citation type="submission" date="2012-03" db="EMBL/GenBank/DDBJ databases">
        <title>The Genome Sequence of Bartonella taylorii 8TBB.</title>
        <authorList>
            <consortium name="The Broad Institute Genome Sequencing Platform"/>
            <consortium name="The Broad Institute Genome Sequencing Center for Infectious Disease"/>
            <person name="Feldgarden M."/>
            <person name="Kirby J."/>
            <person name="Kosoy M."/>
            <person name="Birtles R."/>
            <person name="Probert W.S."/>
            <person name="Chiaraviglio L."/>
            <person name="Young S.K."/>
            <person name="Zeng Q."/>
            <person name="Gargeya S."/>
            <person name="Fitzgerald M."/>
            <person name="Haas B."/>
            <person name="Abouelleil A."/>
            <person name="Alvarado L."/>
            <person name="Arachchi H.M."/>
            <person name="Berlin A."/>
            <person name="Chapman S.B."/>
            <person name="Gearin G."/>
            <person name="Goldberg J."/>
            <person name="Griggs A."/>
            <person name="Gujja S."/>
            <person name="Hansen M."/>
            <person name="Heiman D."/>
            <person name="Howarth C."/>
            <person name="Larimer J."/>
            <person name="Lui A."/>
            <person name="MacDonald P.J.P."/>
            <person name="McCowen C."/>
            <person name="Montmayeur A."/>
            <person name="Murphy C."/>
            <person name="Neiman D."/>
            <person name="Pearson M."/>
            <person name="Priest M."/>
            <person name="Roberts A."/>
            <person name="Saif S."/>
            <person name="Shea T."/>
            <person name="Sisk P."/>
            <person name="Stolte C."/>
            <person name="Sykes S."/>
            <person name="Wortman J."/>
            <person name="Nusbaum C."/>
            <person name="Birren B."/>
        </authorList>
    </citation>
    <scope>NUCLEOTIDE SEQUENCE [LARGE SCALE GENOMIC DNA]</scope>
    <source>
        <strain evidence="1 2">8TBB</strain>
    </source>
</reference>
<proteinExistence type="predicted"/>
<dbReference type="OrthoDB" id="7926012at2"/>
<dbReference type="PROSITE" id="PS51257">
    <property type="entry name" value="PROKAR_LIPOPROTEIN"/>
    <property type="match status" value="1"/>
</dbReference>
<keyword evidence="2" id="KW-1185">Reference proteome</keyword>
<dbReference type="NCBIfam" id="NF033894">
    <property type="entry name" value="Eex_IncN"/>
    <property type="match status" value="1"/>
</dbReference>
<accession>A0A9P2RZ25</accession>
<organism evidence="1 2">
    <name type="scientific">Bartonella taylorii 8TBB</name>
    <dbReference type="NCBI Taxonomy" id="1094560"/>
    <lineage>
        <taxon>Bacteria</taxon>
        <taxon>Pseudomonadati</taxon>
        <taxon>Pseudomonadota</taxon>
        <taxon>Alphaproteobacteria</taxon>
        <taxon>Hyphomicrobiales</taxon>
        <taxon>Bartonellaceae</taxon>
        <taxon>Bartonella</taxon>
    </lineage>
</organism>
<evidence type="ECO:0000313" key="1">
    <source>
        <dbReference type="EMBL" id="EJF92396.1"/>
    </source>
</evidence>
<gene>
    <name evidence="1" type="ORF">ME9_01604</name>
</gene>